<evidence type="ECO:0000256" key="2">
    <source>
        <dbReference type="SAM" id="MobiDB-lite"/>
    </source>
</evidence>
<sequence>MSQPTRWLWGVIPLALLWGAGNLLLDDAIQRDVANRAERAVEASAGATPGARPVTAQVEGRDVTIGGEVMSSDGAAKAMAQLRGEFGVRRALGGLSQVVAQKPYSWFVSRLPNVVTIGGFVPDLAVADANVAAAGAALPGLRIDDRQTVAFGAPQGFAAMSAAMIAALPRLATGRIALDDGRFCIEGKAASPEAFLALEAIGTKPPVAGFSAVSCGLEPPTISPYRWSAAHATPDAVEIQGFVPDEATRRQILAAFQTAFPSPVAIRDGMLPGVGAPSAFLAKVRRAASELARLRSGKAEIDGDAYTLSGLGPSDYAACQALRLQIAQLDGPDSVAQATIECPPAPPEPVMPPLPEIPGPVLHDVIPAPAPDPGTRGQSSPSGAPPAASAAAPQAPAPPAKPVPVAPWTARLSGERLTLSGAVPDAGAKASLLAQAGRLFGGATVEDRMELAAGGSSASDFAASAGYALEALSKLKAGSVQIRDNALSIAGEAADAAGWQGLQALLAGARPAGLVLPSAMATVTVRPYGLSLSADRGGAAFSGYLPDEVARAALHALVAETPLAGKLEDTTVILPGAPDGFAQAARAVLADLLRLDIGSATLTDRTVMLRGLTCRDLIRSEVETSAATGLPPGFSADVVVSQRQTGCVVDPPASCQNDLDGLTRQNPVLFAQGTAVVDLDPVTERVIGEAASILKKCPGARVTIEGHANRDGEWRGFDNFDLSMRRAERVRDELARRGIDPAQLVVKGYGSTRPLLPYGAAQAREMNRRVQFTVAK</sequence>
<dbReference type="Proteomes" id="UP000619295">
    <property type="component" value="Unassembled WGS sequence"/>
</dbReference>
<reference evidence="4" key="1">
    <citation type="submission" date="2020-09" db="EMBL/GenBank/DDBJ databases">
        <title>Bosea spartocytisi sp. nov. a root nodule endophyte of Spartocytisus supranubius in the high mountain ecosystem fo the Teide National Park (Canary Islands, Spain).</title>
        <authorList>
            <person name="Pulido-Suarez L."/>
            <person name="Peix A."/>
            <person name="Igual J.M."/>
            <person name="Socas-Perez N."/>
            <person name="Velazquez E."/>
            <person name="Flores-Felix J.D."/>
            <person name="Leon-Barrios M."/>
        </authorList>
    </citation>
    <scope>NUCLEOTIDE SEQUENCE</scope>
    <source>
        <strain evidence="4">SSUT16</strain>
    </source>
</reference>
<dbReference type="Pfam" id="PF00691">
    <property type="entry name" value="OmpA"/>
    <property type="match status" value="1"/>
</dbReference>
<dbReference type="AlphaFoldDB" id="A0A927HY18"/>
<dbReference type="PANTHER" id="PTHR30329:SF20">
    <property type="entry name" value="EXPORTED PROTEIN"/>
    <property type="match status" value="1"/>
</dbReference>
<evidence type="ECO:0000256" key="1">
    <source>
        <dbReference type="PROSITE-ProRule" id="PRU00473"/>
    </source>
</evidence>
<dbReference type="EMBL" id="JACXWY010000002">
    <property type="protein sequence ID" value="MBD3844769.1"/>
    <property type="molecule type" value="Genomic_DNA"/>
</dbReference>
<feature type="compositionally biased region" description="Low complexity" evidence="2">
    <location>
        <begin position="377"/>
        <end position="394"/>
    </location>
</feature>
<dbReference type="RefSeq" id="WP_191123410.1">
    <property type="nucleotide sequence ID" value="NZ_JACXWY010000002.1"/>
</dbReference>
<keyword evidence="1" id="KW-0472">Membrane</keyword>
<comment type="caution">
    <text evidence="4">The sequence shown here is derived from an EMBL/GenBank/DDBJ whole genome shotgun (WGS) entry which is preliminary data.</text>
</comment>
<dbReference type="GO" id="GO:0016020">
    <property type="term" value="C:membrane"/>
    <property type="evidence" value="ECO:0007669"/>
    <property type="project" value="UniProtKB-UniRule"/>
</dbReference>
<name>A0A927HY18_9HYPH</name>
<evidence type="ECO:0000313" key="4">
    <source>
        <dbReference type="EMBL" id="MBD3844769.1"/>
    </source>
</evidence>
<dbReference type="SUPFAM" id="SSF103088">
    <property type="entry name" value="OmpA-like"/>
    <property type="match status" value="1"/>
</dbReference>
<protein>
    <submittedName>
        <fullName evidence="4">OmpA family protein</fullName>
    </submittedName>
</protein>
<evidence type="ECO:0000259" key="3">
    <source>
        <dbReference type="PROSITE" id="PS51123"/>
    </source>
</evidence>
<feature type="domain" description="OmpA-like" evidence="3">
    <location>
        <begin position="657"/>
        <end position="776"/>
    </location>
</feature>
<keyword evidence="5" id="KW-1185">Reference proteome</keyword>
<evidence type="ECO:0000313" key="5">
    <source>
        <dbReference type="Proteomes" id="UP000619295"/>
    </source>
</evidence>
<feature type="compositionally biased region" description="Pro residues" evidence="2">
    <location>
        <begin position="395"/>
        <end position="405"/>
    </location>
</feature>
<dbReference type="PANTHER" id="PTHR30329">
    <property type="entry name" value="STATOR ELEMENT OF FLAGELLAR MOTOR COMPLEX"/>
    <property type="match status" value="1"/>
</dbReference>
<dbReference type="InterPro" id="IPR006665">
    <property type="entry name" value="OmpA-like"/>
</dbReference>
<feature type="region of interest" description="Disordered" evidence="2">
    <location>
        <begin position="337"/>
        <end position="406"/>
    </location>
</feature>
<feature type="compositionally biased region" description="Pro residues" evidence="2">
    <location>
        <begin position="343"/>
        <end position="358"/>
    </location>
</feature>
<dbReference type="CDD" id="cd07185">
    <property type="entry name" value="OmpA_C-like"/>
    <property type="match status" value="1"/>
</dbReference>
<dbReference type="InterPro" id="IPR050330">
    <property type="entry name" value="Bact_OuterMem_StrucFunc"/>
</dbReference>
<dbReference type="PROSITE" id="PS51123">
    <property type="entry name" value="OMPA_2"/>
    <property type="match status" value="1"/>
</dbReference>
<gene>
    <name evidence="4" type="ORF">IED13_03595</name>
</gene>
<dbReference type="Gene3D" id="3.40.1520.20">
    <property type="match status" value="4"/>
</dbReference>
<dbReference type="Gene3D" id="3.30.1330.60">
    <property type="entry name" value="OmpA-like domain"/>
    <property type="match status" value="1"/>
</dbReference>
<dbReference type="InterPro" id="IPR036737">
    <property type="entry name" value="OmpA-like_sf"/>
</dbReference>
<accession>A0A927HY18</accession>
<organism evidence="4 5">
    <name type="scientific">Bosea spartocytisi</name>
    <dbReference type="NCBI Taxonomy" id="2773451"/>
    <lineage>
        <taxon>Bacteria</taxon>
        <taxon>Pseudomonadati</taxon>
        <taxon>Pseudomonadota</taxon>
        <taxon>Alphaproteobacteria</taxon>
        <taxon>Hyphomicrobiales</taxon>
        <taxon>Boseaceae</taxon>
        <taxon>Bosea</taxon>
    </lineage>
</organism>
<proteinExistence type="predicted"/>